<evidence type="ECO:0000313" key="2">
    <source>
        <dbReference type="Proteomes" id="UP000001631"/>
    </source>
</evidence>
<keyword evidence="2" id="KW-1185">Reference proteome</keyword>
<dbReference type="Pfam" id="PF20174">
    <property type="entry name" value="DUF6540"/>
    <property type="match status" value="1"/>
</dbReference>
<name>C0NR12_AJECG</name>
<dbReference type="RefSeq" id="XP_045286607.1">
    <property type="nucleotide sequence ID" value="XM_045432491.1"/>
</dbReference>
<evidence type="ECO:0000313" key="1">
    <source>
        <dbReference type="EMBL" id="EEH06126.1"/>
    </source>
</evidence>
<dbReference type="GeneID" id="69038458"/>
<sequence>MAHFQRIGCLIESTNPSFDTFDVPMSNPLPQQKWYPVFKPELDTAAHDPLDPDKRYHEGIFIETNPENRKGTLFHVTGDIIAAGGMRYEEKDNYTPGVSASLNRSVLIGWVLKADYDSGRISDILKALPTPPKQQGLNFWAEPGRMTEMIWTKENGERYGPDEQRPPIFKCNEWTNNHAIPALREAGILRESV</sequence>
<accession>C0NR12</accession>
<protein>
    <submittedName>
        <fullName evidence="1">Uncharacterized protein</fullName>
    </submittedName>
</protein>
<reference evidence="1" key="1">
    <citation type="submission" date="2009-02" db="EMBL/GenBank/DDBJ databases">
        <title>The Genome Sequence of Ajellomyces capsulatus strain G186AR.</title>
        <authorList>
            <consortium name="The Broad Institute Genome Sequencing Platform"/>
            <person name="Champion M."/>
            <person name="Cuomo C."/>
            <person name="Ma L.-J."/>
            <person name="Henn M.R."/>
            <person name="Sil A."/>
            <person name="Goldman B."/>
            <person name="Young S.K."/>
            <person name="Kodira C.D."/>
            <person name="Zeng Q."/>
            <person name="Koehrsen M."/>
            <person name="Alvarado L."/>
            <person name="Berlin A."/>
            <person name="Borenstein D."/>
            <person name="Chen Z."/>
            <person name="Engels R."/>
            <person name="Freedman E."/>
            <person name="Gellesch M."/>
            <person name="Goldberg J."/>
            <person name="Griggs A."/>
            <person name="Gujja S."/>
            <person name="Heiman D."/>
            <person name="Hepburn T."/>
            <person name="Howarth C."/>
            <person name="Jen D."/>
            <person name="Larson L."/>
            <person name="Lewis B."/>
            <person name="Mehta T."/>
            <person name="Park D."/>
            <person name="Pearson M."/>
            <person name="Roberts A."/>
            <person name="Saif S."/>
            <person name="Shea T."/>
            <person name="Shenoy N."/>
            <person name="Sisk P."/>
            <person name="Stolte C."/>
            <person name="Sykes S."/>
            <person name="Walk T."/>
            <person name="White J."/>
            <person name="Yandava C."/>
            <person name="Klein B."/>
            <person name="McEwen J.G."/>
            <person name="Puccia R."/>
            <person name="Goldman G.H."/>
            <person name="Felipe M.S."/>
            <person name="Nino-Vega G."/>
            <person name="San-Blas G."/>
            <person name="Taylor J."/>
            <person name="Mendoza L."/>
            <person name="Galagan J."/>
            <person name="Nusbaum C."/>
            <person name="Birren B."/>
        </authorList>
    </citation>
    <scope>NUCLEOTIDE SEQUENCE</scope>
    <source>
        <strain evidence="1">G186AR</strain>
    </source>
</reference>
<organism evidence="1 2">
    <name type="scientific">Ajellomyces capsulatus (strain G186AR / H82 / ATCC MYA-2454 / RMSCC 2432)</name>
    <name type="common">Darling's disease fungus</name>
    <name type="synonym">Histoplasma capsulatum</name>
    <dbReference type="NCBI Taxonomy" id="447093"/>
    <lineage>
        <taxon>Eukaryota</taxon>
        <taxon>Fungi</taxon>
        <taxon>Dikarya</taxon>
        <taxon>Ascomycota</taxon>
        <taxon>Pezizomycotina</taxon>
        <taxon>Eurotiomycetes</taxon>
        <taxon>Eurotiomycetidae</taxon>
        <taxon>Onygenales</taxon>
        <taxon>Ajellomycetaceae</taxon>
        <taxon>Histoplasma</taxon>
    </lineage>
</organism>
<dbReference type="HOGENOM" id="CLU_103863_0_0_1"/>
<proteinExistence type="predicted"/>
<gene>
    <name evidence="1" type="ORF">HCBG_05442</name>
</gene>
<dbReference type="Proteomes" id="UP000001631">
    <property type="component" value="Unassembled WGS sequence"/>
</dbReference>
<dbReference type="AlphaFoldDB" id="C0NR12"/>
<dbReference type="InterPro" id="IPR046670">
    <property type="entry name" value="DUF6540"/>
</dbReference>
<dbReference type="EMBL" id="GG663369">
    <property type="protein sequence ID" value="EEH06126.1"/>
    <property type="molecule type" value="Genomic_DNA"/>
</dbReference>
<dbReference type="InParanoid" id="C0NR12"/>
<dbReference type="STRING" id="447093.C0NR12"/>